<evidence type="ECO:0000313" key="2">
    <source>
        <dbReference type="Proteomes" id="UP000286341"/>
    </source>
</evidence>
<evidence type="ECO:0000313" key="1">
    <source>
        <dbReference type="EMBL" id="RHA13037.1"/>
    </source>
</evidence>
<dbReference type="EMBL" id="QSFB01000011">
    <property type="protein sequence ID" value="RHA13037.1"/>
    <property type="molecule type" value="Genomic_DNA"/>
</dbReference>
<dbReference type="Proteomes" id="UP000286341">
    <property type="component" value="Unassembled WGS sequence"/>
</dbReference>
<organism evidence="1 2">
    <name type="scientific">Agathobacter rectalis</name>
    <dbReference type="NCBI Taxonomy" id="39491"/>
    <lineage>
        <taxon>Bacteria</taxon>
        <taxon>Bacillati</taxon>
        <taxon>Bacillota</taxon>
        <taxon>Clostridia</taxon>
        <taxon>Lachnospirales</taxon>
        <taxon>Lachnospiraceae</taxon>
        <taxon>Agathobacter</taxon>
    </lineage>
</organism>
<sequence length="67" mass="7624">MTNTELLREKINASGYKLQFVAEKCGLTYFGLMKKVNNETEFKASEIKALKDLLNLTDDDATKIFFA</sequence>
<dbReference type="AlphaFoldDB" id="A0A413QWF3"/>
<proteinExistence type="predicted"/>
<protein>
    <submittedName>
        <fullName evidence="1">Toxin-antitoxin system, antitoxin component, Xre family protein</fullName>
    </submittedName>
</protein>
<reference evidence="1 2" key="1">
    <citation type="submission" date="2018-08" db="EMBL/GenBank/DDBJ databases">
        <title>A genome reference for cultivated species of the human gut microbiota.</title>
        <authorList>
            <person name="Zou Y."/>
            <person name="Xue W."/>
            <person name="Luo G."/>
        </authorList>
    </citation>
    <scope>NUCLEOTIDE SEQUENCE [LARGE SCALE GENOMIC DNA]</scope>
    <source>
        <strain evidence="1 2">AM44-1AT</strain>
    </source>
</reference>
<name>A0A413QWF3_9FIRM</name>
<accession>A0A413QWF3</accession>
<dbReference type="GeneID" id="57969916"/>
<dbReference type="RefSeq" id="WP_015527588.1">
    <property type="nucleotide sequence ID" value="NZ_QSEY01000022.1"/>
</dbReference>
<gene>
    <name evidence="1" type="ORF">DW948_08910</name>
</gene>
<comment type="caution">
    <text evidence="1">The sequence shown here is derived from an EMBL/GenBank/DDBJ whole genome shotgun (WGS) entry which is preliminary data.</text>
</comment>